<dbReference type="Proteomes" id="UP000575068">
    <property type="component" value="Unassembled WGS sequence"/>
</dbReference>
<dbReference type="EMBL" id="JACHOV010000010">
    <property type="protein sequence ID" value="MBB4642342.1"/>
    <property type="molecule type" value="Genomic_DNA"/>
</dbReference>
<gene>
    <name evidence="1" type="ORF">HNQ99_002667</name>
</gene>
<dbReference type="AlphaFoldDB" id="A0A840HVM6"/>
<evidence type="ECO:0000313" key="2">
    <source>
        <dbReference type="Proteomes" id="UP000575068"/>
    </source>
</evidence>
<organism evidence="1 2">
    <name type="scientific">Rhizorhapis suberifaciens</name>
    <name type="common">corky root of lettuce</name>
    <dbReference type="NCBI Taxonomy" id="13656"/>
    <lineage>
        <taxon>Bacteria</taxon>
        <taxon>Pseudomonadati</taxon>
        <taxon>Pseudomonadota</taxon>
        <taxon>Alphaproteobacteria</taxon>
        <taxon>Sphingomonadales</taxon>
        <taxon>Sphingomonadaceae</taxon>
        <taxon>Rhizorhapis</taxon>
    </lineage>
</organism>
<keyword evidence="2" id="KW-1185">Reference proteome</keyword>
<proteinExistence type="predicted"/>
<reference evidence="1 2" key="1">
    <citation type="submission" date="2020-08" db="EMBL/GenBank/DDBJ databases">
        <title>Genomic Encyclopedia of Type Strains, Phase IV (KMG-IV): sequencing the most valuable type-strain genomes for metagenomic binning, comparative biology and taxonomic classification.</title>
        <authorList>
            <person name="Goeker M."/>
        </authorList>
    </citation>
    <scope>NUCLEOTIDE SEQUENCE [LARGE SCALE GENOMIC DNA]</scope>
    <source>
        <strain evidence="1 2">DSM 7465</strain>
    </source>
</reference>
<sequence>MIDPLIIFCFALVAQAFAAFPFLVFMPRL</sequence>
<evidence type="ECO:0000313" key="1">
    <source>
        <dbReference type="EMBL" id="MBB4642342.1"/>
    </source>
</evidence>
<name>A0A840HVM6_9SPHN</name>
<accession>A0A840HVM6</accession>
<protein>
    <submittedName>
        <fullName evidence="1">Uncharacterized protein</fullName>
    </submittedName>
</protein>
<comment type="caution">
    <text evidence="1">The sequence shown here is derived from an EMBL/GenBank/DDBJ whole genome shotgun (WGS) entry which is preliminary data.</text>
</comment>